<gene>
    <name evidence="1" type="ORF">DX908_00900</name>
</gene>
<evidence type="ECO:0000313" key="1">
    <source>
        <dbReference type="EMBL" id="RFB03967.1"/>
    </source>
</evidence>
<evidence type="ECO:0000313" key="2">
    <source>
        <dbReference type="Proteomes" id="UP000264589"/>
    </source>
</evidence>
<accession>A0A371REU1</accession>
<protein>
    <submittedName>
        <fullName evidence="1">Uncharacterized protein</fullName>
    </submittedName>
</protein>
<dbReference type="AlphaFoldDB" id="A0A371REU1"/>
<comment type="caution">
    <text evidence="1">The sequence shown here is derived from an EMBL/GenBank/DDBJ whole genome shotgun (WGS) entry which is preliminary data.</text>
</comment>
<dbReference type="Proteomes" id="UP000264589">
    <property type="component" value="Unassembled WGS sequence"/>
</dbReference>
<organism evidence="1 2">
    <name type="scientific">Parvularcula marina</name>
    <dbReference type="NCBI Taxonomy" id="2292771"/>
    <lineage>
        <taxon>Bacteria</taxon>
        <taxon>Pseudomonadati</taxon>
        <taxon>Pseudomonadota</taxon>
        <taxon>Alphaproteobacteria</taxon>
        <taxon>Parvularculales</taxon>
        <taxon>Parvularculaceae</taxon>
        <taxon>Parvularcula</taxon>
    </lineage>
</organism>
<proteinExistence type="predicted"/>
<dbReference type="OrthoDB" id="9924011at2"/>
<reference evidence="1 2" key="1">
    <citation type="submission" date="2018-08" db="EMBL/GenBank/DDBJ databases">
        <title>Parvularcula sp. SM1705, isolated from surface water of the South Sea China.</title>
        <authorList>
            <person name="Sun L."/>
        </authorList>
    </citation>
    <scope>NUCLEOTIDE SEQUENCE [LARGE SCALE GENOMIC DNA]</scope>
    <source>
        <strain evidence="1 2">SM1705</strain>
    </source>
</reference>
<dbReference type="RefSeq" id="WP_116390595.1">
    <property type="nucleotide sequence ID" value="NZ_QUQO01000001.1"/>
</dbReference>
<dbReference type="InParanoid" id="A0A371REU1"/>
<keyword evidence="2" id="KW-1185">Reference proteome</keyword>
<name>A0A371REU1_9PROT</name>
<sequence>MMMLRVGRQRKTSAGFGHQPIDALSRLEKINSATSSARGNSRAPQMDGIAEALGMLDDAVTVLEHVRTDLRLLAEPVIAASAEPDSVTRALFADEYDERRDALARHVVGPQDAAAVLLNQDGQEYGVPVDDALTYRIGRFPMALGPEGLGLPAPAGGFSEMSEVIAVLKAIEGALDKIDRVFTRYSQDKTFLERKLAFLKDSVVSS</sequence>
<dbReference type="EMBL" id="QUQO01000001">
    <property type="protein sequence ID" value="RFB03967.1"/>
    <property type="molecule type" value="Genomic_DNA"/>
</dbReference>